<dbReference type="HOGENOM" id="CLU_054166_0_0_3"/>
<organism evidence="4 5">
    <name type="scientific">Prochlorococcus marinus (strain MIT 9303)</name>
    <dbReference type="NCBI Taxonomy" id="59922"/>
    <lineage>
        <taxon>Bacteria</taxon>
        <taxon>Bacillati</taxon>
        <taxon>Cyanobacteriota</taxon>
        <taxon>Cyanophyceae</taxon>
        <taxon>Synechococcales</taxon>
        <taxon>Prochlorococcaceae</taxon>
        <taxon>Prochlorococcus</taxon>
    </lineage>
</organism>
<feature type="chain" id="PRO_5002642981" evidence="2">
    <location>
        <begin position="19"/>
        <end position="323"/>
    </location>
</feature>
<evidence type="ECO:0000313" key="5">
    <source>
        <dbReference type="Proteomes" id="UP000002274"/>
    </source>
</evidence>
<dbReference type="BioCyc" id="PMAR59922:G1G80-574-MONOMER"/>
<reference evidence="4 5" key="1">
    <citation type="journal article" date="2007" name="PLoS Genet.">
        <title>Patterns and implications of gene gain and loss in the evolution of Prochlorococcus.</title>
        <authorList>
            <person name="Kettler G.C."/>
            <person name="Martiny A.C."/>
            <person name="Huang K."/>
            <person name="Zucker J."/>
            <person name="Coleman M.L."/>
            <person name="Rodrigue S."/>
            <person name="Chen F."/>
            <person name="Lapidus A."/>
            <person name="Ferriera S."/>
            <person name="Johnson J."/>
            <person name="Steglich C."/>
            <person name="Church G.M."/>
            <person name="Richardson P."/>
            <person name="Chisholm S.W."/>
        </authorList>
    </citation>
    <scope>NUCLEOTIDE SEQUENCE [LARGE SCALE GENOMIC DNA]</scope>
    <source>
        <strain evidence="4 5">MIT 9303</strain>
    </source>
</reference>
<proteinExistence type="predicted"/>
<dbReference type="KEGG" id="pmf:P9303_06251"/>
<evidence type="ECO:0000256" key="2">
    <source>
        <dbReference type="SAM" id="SignalP"/>
    </source>
</evidence>
<dbReference type="Pfam" id="PF01551">
    <property type="entry name" value="Peptidase_M23"/>
    <property type="match status" value="1"/>
</dbReference>
<dbReference type="GO" id="GO:0004222">
    <property type="term" value="F:metalloendopeptidase activity"/>
    <property type="evidence" value="ECO:0007669"/>
    <property type="project" value="TreeGrafter"/>
</dbReference>
<feature type="domain" description="M23ase beta-sheet core" evidence="3">
    <location>
        <begin position="194"/>
        <end position="282"/>
    </location>
</feature>
<evidence type="ECO:0000256" key="1">
    <source>
        <dbReference type="ARBA" id="ARBA00022729"/>
    </source>
</evidence>
<accession>A2C7B7</accession>
<dbReference type="STRING" id="59922.P9303_06251"/>
<dbReference type="Proteomes" id="UP000002274">
    <property type="component" value="Chromosome"/>
</dbReference>
<dbReference type="InterPro" id="IPR016047">
    <property type="entry name" value="M23ase_b-sheet_dom"/>
</dbReference>
<protein>
    <submittedName>
        <fullName evidence="4">Peptidase family M23/M37</fullName>
    </submittedName>
</protein>
<dbReference type="MEROPS" id="M23.009"/>
<dbReference type="CDD" id="cd12797">
    <property type="entry name" value="M23_peptidase"/>
    <property type="match status" value="1"/>
</dbReference>
<dbReference type="InterPro" id="IPR011055">
    <property type="entry name" value="Dup_hybrid_motif"/>
</dbReference>
<dbReference type="Gene3D" id="2.70.70.10">
    <property type="entry name" value="Glucose Permease (Domain IIA)"/>
    <property type="match status" value="1"/>
</dbReference>
<dbReference type="EMBL" id="CP000554">
    <property type="protein sequence ID" value="ABM77377.1"/>
    <property type="molecule type" value="Genomic_DNA"/>
</dbReference>
<evidence type="ECO:0000313" key="4">
    <source>
        <dbReference type="EMBL" id="ABM77377.1"/>
    </source>
</evidence>
<evidence type="ECO:0000259" key="3">
    <source>
        <dbReference type="Pfam" id="PF01551"/>
    </source>
</evidence>
<dbReference type="PANTHER" id="PTHR21666:SF289">
    <property type="entry name" value="L-ALA--D-GLU ENDOPEPTIDASE"/>
    <property type="match status" value="1"/>
</dbReference>
<dbReference type="PANTHER" id="PTHR21666">
    <property type="entry name" value="PEPTIDASE-RELATED"/>
    <property type="match status" value="1"/>
</dbReference>
<feature type="signal peptide" evidence="2">
    <location>
        <begin position="1"/>
        <end position="18"/>
    </location>
</feature>
<dbReference type="SUPFAM" id="SSF51261">
    <property type="entry name" value="Duplicated hybrid motif"/>
    <property type="match status" value="1"/>
</dbReference>
<dbReference type="RefSeq" id="WP_011825296.1">
    <property type="nucleotide sequence ID" value="NC_008820.1"/>
</dbReference>
<dbReference type="InterPro" id="IPR050570">
    <property type="entry name" value="Cell_wall_metabolism_enzyme"/>
</dbReference>
<sequence>MPFRWFAAAWLLSVPVLAKPMDPVAQAVRQSPLLPAREASQLERPQRFDQSLEELERNKVITSAERRQLEGHAVGLTIDVPRMQQACRSGALSAKECASGVALRSRGRRGRSQFSLLRRGPGGRLLPPLTVPVSALLAGSESGFSLASVFAVTPRPKPLRGNGDRQLLFPIIGGAFTSSEFGMRLHPVIGSWLMHAGKDLAAPEGAPVVAALTGTVVSSGLAGGYGIAVELEHDAPRRRTLYGHLSEIYLRPGQRVRQGEVIGRVGSTGLSTGPHLHFELRRPQGGGWVAMDPGELDLNPLMASGVDPVSLLVGQLIESLERP</sequence>
<dbReference type="AlphaFoldDB" id="A2C7B7"/>
<gene>
    <name evidence="4" type="ordered locus">P9303_06251</name>
</gene>
<name>A2C7B7_PROM3</name>
<keyword evidence="1 2" id="KW-0732">Signal</keyword>